<evidence type="ECO:0000256" key="3">
    <source>
        <dbReference type="ARBA" id="ARBA00010951"/>
    </source>
</evidence>
<evidence type="ECO:0000313" key="19">
    <source>
        <dbReference type="Proteomes" id="UP000824242"/>
    </source>
</evidence>
<dbReference type="Gene3D" id="3.30.428.10">
    <property type="entry name" value="HIT-like"/>
    <property type="match status" value="2"/>
</dbReference>
<dbReference type="InterPro" id="IPR005849">
    <property type="entry name" value="GalP_Utransf_N"/>
</dbReference>
<evidence type="ECO:0000256" key="4">
    <source>
        <dbReference type="ARBA" id="ARBA00012384"/>
    </source>
</evidence>
<dbReference type="PIRSF" id="PIRSF000808">
    <property type="entry name" value="GalT"/>
    <property type="match status" value="1"/>
</dbReference>
<protein>
    <recommendedName>
        <fullName evidence="5 12">Galactose-1-phosphate uridylyltransferase</fullName>
        <ecNumber evidence="4 12">2.7.7.12</ecNumber>
    </recommendedName>
</protein>
<keyword evidence="6 15" id="KW-0808">Transferase</keyword>
<comment type="cofactor">
    <cofactor evidence="14">
        <name>Zn(2+)</name>
        <dbReference type="ChEBI" id="CHEBI:29105"/>
    </cofactor>
    <text evidence="14">Binds 1 zinc ion per subunit.</text>
</comment>
<dbReference type="EMBL" id="DVGZ01000121">
    <property type="protein sequence ID" value="HIR48212.1"/>
    <property type="molecule type" value="Genomic_DNA"/>
</dbReference>
<dbReference type="SUPFAM" id="SSF54197">
    <property type="entry name" value="HIT-like"/>
    <property type="match status" value="2"/>
</dbReference>
<evidence type="ECO:0000259" key="17">
    <source>
        <dbReference type="Pfam" id="PF02744"/>
    </source>
</evidence>
<feature type="binding site" evidence="14">
    <location>
        <position position="88"/>
    </location>
    <ligand>
        <name>Zn(2+)</name>
        <dbReference type="ChEBI" id="CHEBI:29105"/>
    </ligand>
</feature>
<dbReference type="GO" id="GO:0005737">
    <property type="term" value="C:cytoplasm"/>
    <property type="evidence" value="ECO:0007669"/>
    <property type="project" value="TreeGrafter"/>
</dbReference>
<gene>
    <name evidence="18" type="primary">galT</name>
    <name evidence="18" type="ORF">IAB89_11270</name>
</gene>
<accession>A0A9D1DFF6</accession>
<dbReference type="InterPro" id="IPR036265">
    <property type="entry name" value="HIT-like_sf"/>
</dbReference>
<dbReference type="PANTHER" id="PTHR11943:SF1">
    <property type="entry name" value="GALACTOSE-1-PHOSPHATE URIDYLYLTRANSFERASE"/>
    <property type="match status" value="1"/>
</dbReference>
<feature type="domain" description="Galactose-1-phosphate uridyl transferase C-terminal" evidence="17">
    <location>
        <begin position="159"/>
        <end position="287"/>
    </location>
</feature>
<keyword evidence="8 14" id="KW-0479">Metal-binding</keyword>
<comment type="similarity">
    <text evidence="3 15">Belongs to the galactose-1-phosphate uridylyltransferase type 1 family.</text>
</comment>
<evidence type="ECO:0000259" key="16">
    <source>
        <dbReference type="Pfam" id="PF01087"/>
    </source>
</evidence>
<dbReference type="GO" id="GO:0008108">
    <property type="term" value="F:UDP-glucose:hexose-1-phosphate uridylyltransferase activity"/>
    <property type="evidence" value="ECO:0007669"/>
    <property type="project" value="UniProtKB-UniRule"/>
</dbReference>
<dbReference type="InterPro" id="IPR001937">
    <property type="entry name" value="GalP_UDPtransf1"/>
</dbReference>
<evidence type="ECO:0000256" key="9">
    <source>
        <dbReference type="ARBA" id="ARBA00022833"/>
    </source>
</evidence>
<dbReference type="NCBIfam" id="TIGR00209">
    <property type="entry name" value="galT_1"/>
    <property type="match status" value="1"/>
</dbReference>
<dbReference type="InterPro" id="IPR005850">
    <property type="entry name" value="GalP_Utransf_C"/>
</dbReference>
<feature type="binding site" evidence="14">
    <location>
        <position position="139"/>
    </location>
    <ligand>
        <name>Zn(2+)</name>
        <dbReference type="ChEBI" id="CHEBI:29105"/>
    </ligand>
</feature>
<evidence type="ECO:0000256" key="12">
    <source>
        <dbReference type="NCBIfam" id="TIGR00209"/>
    </source>
</evidence>
<comment type="catalytic activity">
    <reaction evidence="1 15">
        <text>alpha-D-galactose 1-phosphate + UDP-alpha-D-glucose = alpha-D-glucose 1-phosphate + UDP-alpha-D-galactose</text>
        <dbReference type="Rhea" id="RHEA:13989"/>
        <dbReference type="ChEBI" id="CHEBI:58336"/>
        <dbReference type="ChEBI" id="CHEBI:58601"/>
        <dbReference type="ChEBI" id="CHEBI:58885"/>
        <dbReference type="ChEBI" id="CHEBI:66914"/>
        <dbReference type="EC" id="2.7.7.12"/>
    </reaction>
</comment>
<evidence type="ECO:0000256" key="8">
    <source>
        <dbReference type="ARBA" id="ARBA00022723"/>
    </source>
</evidence>
<evidence type="ECO:0000256" key="1">
    <source>
        <dbReference type="ARBA" id="ARBA00001107"/>
    </source>
</evidence>
<dbReference type="GO" id="GO:0008270">
    <property type="term" value="F:zinc ion binding"/>
    <property type="evidence" value="ECO:0007669"/>
    <property type="project" value="InterPro"/>
</dbReference>
<dbReference type="PROSITE" id="PS00117">
    <property type="entry name" value="GAL_P_UDP_TRANSF_I"/>
    <property type="match status" value="1"/>
</dbReference>
<dbReference type="PANTHER" id="PTHR11943">
    <property type="entry name" value="GALACTOSE-1-PHOSPHATE URIDYLYLTRANSFERASE"/>
    <property type="match status" value="1"/>
</dbReference>
<evidence type="ECO:0000256" key="5">
    <source>
        <dbReference type="ARBA" id="ARBA00016340"/>
    </source>
</evidence>
<feature type="domain" description="Galactose-1-phosphate uridyl transferase N-terminal" evidence="16">
    <location>
        <begin position="43"/>
        <end position="151"/>
    </location>
</feature>
<dbReference type="Pfam" id="PF01087">
    <property type="entry name" value="GalP_UDP_transf"/>
    <property type="match status" value="1"/>
</dbReference>
<feature type="binding site" evidence="14">
    <location>
        <position position="31"/>
    </location>
    <ligand>
        <name>Zn(2+)</name>
        <dbReference type="ChEBI" id="CHEBI:29105"/>
    </ligand>
</feature>
<dbReference type="EC" id="2.7.7.12" evidence="4 12"/>
<sequence>MAELRWHPLIKDWVMIAGNRQGRPQMPKDYCPFCPSFGNVPEYEVLKYDNDFPALSQNPPEPDDVANDFFKVRPSYGKCEVILYAPGHTTAVPELSDSHMKKLVDLWCERFTELSADEKIKYVFPFENRGDVVGVTMPHPHGQIYGYSVIPKKLELETQAAREYYEEKGVCLFCDMLKHELEAEKRIIFKNEHFTVFLPFYCEYPYGVYIMSNSHKQYITQFTEEERMSLGLTIRDVVGMLDSLFDYKFPYMMCMHNAPVNSGDYSKDFHFHIEFFPPMRSADKQKFNASSETGAWACCNPTCPEETSKELRAAYAKYKESESKIQRV</sequence>
<keyword evidence="10 15" id="KW-0299">Galactose metabolism</keyword>
<dbReference type="GO" id="GO:0033499">
    <property type="term" value="P:galactose catabolic process via UDP-galactose, Leloir pathway"/>
    <property type="evidence" value="ECO:0007669"/>
    <property type="project" value="TreeGrafter"/>
</dbReference>
<proteinExistence type="inferred from homology"/>
<comment type="pathway">
    <text evidence="2 15">Carbohydrate metabolism; galactose metabolism.</text>
</comment>
<evidence type="ECO:0000256" key="14">
    <source>
        <dbReference type="PIRSR" id="PIRSR000808-3"/>
    </source>
</evidence>
<feature type="active site" description="Tele-UMP-histidine intermediate" evidence="13">
    <location>
        <position position="141"/>
    </location>
</feature>
<reference evidence="18" key="2">
    <citation type="journal article" date="2021" name="PeerJ">
        <title>Extensive microbial diversity within the chicken gut microbiome revealed by metagenomics and culture.</title>
        <authorList>
            <person name="Gilroy R."/>
            <person name="Ravi A."/>
            <person name="Getino M."/>
            <person name="Pursley I."/>
            <person name="Horton D.L."/>
            <person name="Alikhan N.F."/>
            <person name="Baker D."/>
            <person name="Gharbi K."/>
            <person name="Hall N."/>
            <person name="Watson M."/>
            <person name="Adriaenssens E.M."/>
            <person name="Foster-Nyarko E."/>
            <person name="Jarju S."/>
            <person name="Secka A."/>
            <person name="Antonio M."/>
            <person name="Oren A."/>
            <person name="Chaudhuri R.R."/>
            <person name="La Ragione R."/>
            <person name="Hildebrand F."/>
            <person name="Pallen M.J."/>
        </authorList>
    </citation>
    <scope>NUCLEOTIDE SEQUENCE</scope>
    <source>
        <strain evidence="18">ChiSxjej1B13-7958</strain>
    </source>
</reference>
<organism evidence="18 19">
    <name type="scientific">Candidatus Caccousia avicola</name>
    <dbReference type="NCBI Taxonomy" id="2840721"/>
    <lineage>
        <taxon>Bacteria</taxon>
        <taxon>Bacillati</taxon>
        <taxon>Bacillota</taxon>
        <taxon>Clostridia</taxon>
        <taxon>Eubacteriales</taxon>
        <taxon>Oscillospiraceae</taxon>
        <taxon>Oscillospiraceae incertae sedis</taxon>
        <taxon>Candidatus Caccousia</taxon>
    </lineage>
</organism>
<evidence type="ECO:0000313" key="18">
    <source>
        <dbReference type="EMBL" id="HIR48212.1"/>
    </source>
</evidence>
<feature type="binding site" evidence="14">
    <location>
        <position position="34"/>
    </location>
    <ligand>
        <name>Zn(2+)</name>
        <dbReference type="ChEBI" id="CHEBI:29105"/>
    </ligand>
</feature>
<comment type="caution">
    <text evidence="18">The sequence shown here is derived from an EMBL/GenBank/DDBJ whole genome shotgun (WGS) entry which is preliminary data.</text>
</comment>
<keyword evidence="9 14" id="KW-0862">Zinc</keyword>
<evidence type="ECO:0000256" key="6">
    <source>
        <dbReference type="ARBA" id="ARBA00022679"/>
    </source>
</evidence>
<keyword evidence="11 15" id="KW-0119">Carbohydrate metabolism</keyword>
<dbReference type="AlphaFoldDB" id="A0A9D1DFF6"/>
<dbReference type="Proteomes" id="UP000824242">
    <property type="component" value="Unassembled WGS sequence"/>
</dbReference>
<evidence type="ECO:0000256" key="13">
    <source>
        <dbReference type="PIRSR" id="PIRSR000808-1"/>
    </source>
</evidence>
<evidence type="ECO:0000256" key="7">
    <source>
        <dbReference type="ARBA" id="ARBA00022695"/>
    </source>
</evidence>
<evidence type="ECO:0000256" key="15">
    <source>
        <dbReference type="RuleBase" id="RU000506"/>
    </source>
</evidence>
<evidence type="ECO:0000256" key="10">
    <source>
        <dbReference type="ARBA" id="ARBA00023144"/>
    </source>
</evidence>
<evidence type="ECO:0000256" key="2">
    <source>
        <dbReference type="ARBA" id="ARBA00004947"/>
    </source>
</evidence>
<dbReference type="Pfam" id="PF02744">
    <property type="entry name" value="GalP_UDP_tr_C"/>
    <property type="match status" value="1"/>
</dbReference>
<dbReference type="InterPro" id="IPR019779">
    <property type="entry name" value="GalP_UDPtransf1_His-AS"/>
</dbReference>
<keyword evidence="7 15" id="KW-0548">Nucleotidyltransferase</keyword>
<name>A0A9D1DFF6_9FIRM</name>
<reference evidence="18" key="1">
    <citation type="submission" date="2020-10" db="EMBL/GenBank/DDBJ databases">
        <authorList>
            <person name="Gilroy R."/>
        </authorList>
    </citation>
    <scope>NUCLEOTIDE SEQUENCE</scope>
    <source>
        <strain evidence="18">ChiSxjej1B13-7958</strain>
    </source>
</reference>
<evidence type="ECO:0000256" key="11">
    <source>
        <dbReference type="ARBA" id="ARBA00023277"/>
    </source>
</evidence>